<gene>
    <name evidence="2" type="ORF">B8W66_11445</name>
</gene>
<dbReference type="Proteomes" id="UP000193247">
    <property type="component" value="Unassembled WGS sequence"/>
</dbReference>
<accession>A0A1X2LV56</accession>
<evidence type="ECO:0000259" key="1">
    <source>
        <dbReference type="Pfam" id="PF00934"/>
    </source>
</evidence>
<evidence type="ECO:0000313" key="3">
    <source>
        <dbReference type="Proteomes" id="UP000193247"/>
    </source>
</evidence>
<dbReference type="InterPro" id="IPR038332">
    <property type="entry name" value="PPE_sf"/>
</dbReference>
<dbReference type="Pfam" id="PF00934">
    <property type="entry name" value="PE"/>
    <property type="match status" value="1"/>
</dbReference>
<protein>
    <recommendedName>
        <fullName evidence="1">PE domain-containing protein</fullName>
    </recommendedName>
</protein>
<dbReference type="InterPro" id="IPR000084">
    <property type="entry name" value="PE-PGRS_N"/>
</dbReference>
<feature type="domain" description="PE" evidence="1">
    <location>
        <begin position="29"/>
        <end position="53"/>
    </location>
</feature>
<dbReference type="Gene3D" id="1.10.287.850">
    <property type="entry name" value="HP0062-like domain"/>
    <property type="match status" value="1"/>
</dbReference>
<comment type="caution">
    <text evidence="2">The sequence shown here is derived from an EMBL/GenBank/DDBJ whole genome shotgun (WGS) entry which is preliminary data.</text>
</comment>
<sequence length="53" mass="5699">MLRRQVSPGMGQGFTGRFPMSFMSVVPEVVLAAAEDEVSLTIAALFGVHGQQF</sequence>
<organism evidence="2 3">
    <name type="scientific">Mycobacterium decipiens</name>
    <dbReference type="NCBI Taxonomy" id="1430326"/>
    <lineage>
        <taxon>Bacteria</taxon>
        <taxon>Bacillati</taxon>
        <taxon>Actinomycetota</taxon>
        <taxon>Actinomycetes</taxon>
        <taxon>Mycobacteriales</taxon>
        <taxon>Mycobacteriaceae</taxon>
        <taxon>Mycobacterium</taxon>
    </lineage>
</organism>
<dbReference type="EMBL" id="NCXP01000011">
    <property type="protein sequence ID" value="OSC40863.1"/>
    <property type="molecule type" value="Genomic_DNA"/>
</dbReference>
<dbReference type="SUPFAM" id="SSF140459">
    <property type="entry name" value="PE/PPE dimer-like"/>
    <property type="match status" value="1"/>
</dbReference>
<dbReference type="AlphaFoldDB" id="A0A1X2LV56"/>
<evidence type="ECO:0000313" key="2">
    <source>
        <dbReference type="EMBL" id="OSC40863.1"/>
    </source>
</evidence>
<keyword evidence="3" id="KW-1185">Reference proteome</keyword>
<proteinExistence type="predicted"/>
<reference evidence="2 3" key="1">
    <citation type="submission" date="2017-04" db="EMBL/GenBank/DDBJ databases">
        <title>The new phylogeny of genus Mycobacterium.</title>
        <authorList>
            <person name="Tortoli E."/>
            <person name="Trovato A."/>
            <person name="Cirillo D.M."/>
        </authorList>
    </citation>
    <scope>NUCLEOTIDE SEQUENCE [LARGE SCALE GENOMIC DNA]</scope>
    <source>
        <strain evidence="2 3">TBL 1200985</strain>
    </source>
</reference>
<name>A0A1X2LV56_9MYCO</name>